<accession>A0ABS8FUP5</accession>
<dbReference type="EMBL" id="JAJEQX010000006">
    <property type="protein sequence ID" value="MCC2253765.1"/>
    <property type="molecule type" value="Genomic_DNA"/>
</dbReference>
<proteinExistence type="predicted"/>
<sequence length="232" mass="26492">MKKLHWAAGVILAFAVIIAALITSFEIAMYADFDVYREEYEKYDVLDDLGMTMEDTMHVTREMMAYLRGDRDTLSVITTVEGTEQDFFNEQDRFHMGEVRDLFIGGLNLRLGACAAAVICLIFLILTKADLKKILPRSYHISLAISGAAVLLIGLASVIDFNAVFVQFHHIFFDNDLWLFDPATDYMIRMLPEGLFYDMVIRIGLLFIGMLLVLFVISLIPRFVEKRKKKLA</sequence>
<feature type="transmembrane region" description="Helical" evidence="1">
    <location>
        <begin position="7"/>
        <end position="31"/>
    </location>
</feature>
<feature type="transmembrane region" description="Helical" evidence="1">
    <location>
        <begin position="102"/>
        <end position="126"/>
    </location>
</feature>
<dbReference type="InterPro" id="IPR010178">
    <property type="entry name" value="Lit"/>
</dbReference>
<protein>
    <submittedName>
        <fullName evidence="2">TIGR01906 family membrane protein</fullName>
    </submittedName>
</protein>
<evidence type="ECO:0000256" key="1">
    <source>
        <dbReference type="SAM" id="Phobius"/>
    </source>
</evidence>
<gene>
    <name evidence="2" type="ORF">LKD70_04840</name>
</gene>
<evidence type="ECO:0000313" key="3">
    <source>
        <dbReference type="Proteomes" id="UP001198151"/>
    </source>
</evidence>
<organism evidence="2 3">
    <name type="scientific">Ruminococcus turbiniformis</name>
    <dbReference type="NCBI Taxonomy" id="2881258"/>
    <lineage>
        <taxon>Bacteria</taxon>
        <taxon>Bacillati</taxon>
        <taxon>Bacillota</taxon>
        <taxon>Clostridia</taxon>
        <taxon>Eubacteriales</taxon>
        <taxon>Oscillospiraceae</taxon>
        <taxon>Ruminococcus</taxon>
    </lineage>
</organism>
<keyword evidence="3" id="KW-1185">Reference proteome</keyword>
<dbReference type="NCBIfam" id="TIGR01906">
    <property type="entry name" value="integ_TIGR01906"/>
    <property type="match status" value="1"/>
</dbReference>
<comment type="caution">
    <text evidence="2">The sequence shown here is derived from an EMBL/GenBank/DDBJ whole genome shotgun (WGS) entry which is preliminary data.</text>
</comment>
<reference evidence="2 3" key="1">
    <citation type="submission" date="2021-10" db="EMBL/GenBank/DDBJ databases">
        <title>Anaerobic single-cell dispensing facilitates the cultivation of human gut bacteria.</title>
        <authorList>
            <person name="Afrizal A."/>
        </authorList>
    </citation>
    <scope>NUCLEOTIDE SEQUENCE [LARGE SCALE GENOMIC DNA]</scope>
    <source>
        <strain evidence="2 3">CLA-AA-H200</strain>
    </source>
</reference>
<keyword evidence="1" id="KW-1133">Transmembrane helix</keyword>
<keyword evidence="1" id="KW-0472">Membrane</keyword>
<evidence type="ECO:0000313" key="2">
    <source>
        <dbReference type="EMBL" id="MCC2253765.1"/>
    </source>
</evidence>
<feature type="transmembrane region" description="Helical" evidence="1">
    <location>
        <begin position="199"/>
        <end position="220"/>
    </location>
</feature>
<dbReference type="Proteomes" id="UP001198151">
    <property type="component" value="Unassembled WGS sequence"/>
</dbReference>
<name>A0ABS8FUP5_9FIRM</name>
<feature type="transmembrane region" description="Helical" evidence="1">
    <location>
        <begin position="138"/>
        <end position="159"/>
    </location>
</feature>
<keyword evidence="1" id="KW-0812">Transmembrane</keyword>
<dbReference type="Pfam" id="PF07314">
    <property type="entry name" value="Lit"/>
    <property type="match status" value="1"/>
</dbReference>